<gene>
    <name evidence="2" type="ORF">HAKA00212_LOCUS27240</name>
</gene>
<feature type="compositionally biased region" description="Low complexity" evidence="1">
    <location>
        <begin position="97"/>
        <end position="106"/>
    </location>
</feature>
<dbReference type="EMBL" id="HBIU01063352">
    <property type="protein sequence ID" value="CAE0656471.1"/>
    <property type="molecule type" value="Transcribed_RNA"/>
</dbReference>
<reference evidence="2" key="1">
    <citation type="submission" date="2021-01" db="EMBL/GenBank/DDBJ databases">
        <authorList>
            <person name="Corre E."/>
            <person name="Pelletier E."/>
            <person name="Niang G."/>
            <person name="Scheremetjew M."/>
            <person name="Finn R."/>
            <person name="Kale V."/>
            <person name="Holt S."/>
            <person name="Cochrane G."/>
            <person name="Meng A."/>
            <person name="Brown T."/>
            <person name="Cohen L."/>
        </authorList>
    </citation>
    <scope>NUCLEOTIDE SEQUENCE</scope>
    <source>
        <strain evidence="2">CCMP3107</strain>
    </source>
</reference>
<feature type="region of interest" description="Disordered" evidence="1">
    <location>
        <begin position="170"/>
        <end position="218"/>
    </location>
</feature>
<feature type="compositionally biased region" description="Gly residues" evidence="1">
    <location>
        <begin position="202"/>
        <end position="212"/>
    </location>
</feature>
<dbReference type="AlphaFoldDB" id="A0A7S4DLI1"/>
<organism evidence="2">
    <name type="scientific">Heterosigma akashiwo</name>
    <name type="common">Chromophytic alga</name>
    <name type="synonym">Heterosigma carterae</name>
    <dbReference type="NCBI Taxonomy" id="2829"/>
    <lineage>
        <taxon>Eukaryota</taxon>
        <taxon>Sar</taxon>
        <taxon>Stramenopiles</taxon>
        <taxon>Ochrophyta</taxon>
        <taxon>Raphidophyceae</taxon>
        <taxon>Chattonellales</taxon>
        <taxon>Chattonellaceae</taxon>
        <taxon>Heterosigma</taxon>
    </lineage>
</organism>
<evidence type="ECO:0000313" key="2">
    <source>
        <dbReference type="EMBL" id="CAE0656471.1"/>
    </source>
</evidence>
<feature type="region of interest" description="Disordered" evidence="1">
    <location>
        <begin position="1"/>
        <end position="114"/>
    </location>
</feature>
<sequence>MRRPGTGRRRRPAGSAHRGTLHKGPTRLQRSGSSAPAFQDTRKSIQVQRDYLDHVRRPAGALSGGRGGTRSVAAGTPRALSSRGPRQQRRGEDRPRSAAAAAVAAPTPSPALPLRQRKVSAPAAAAAAAAETLAGVAGRRLPVPGLVVQRRPAAPYEVLVAPLAGTAAPRDRVGEAEGPQQRLGIAEAAARRSRPAAAAMRTGGGGGGGGSSGAALASSSVYDQQTSSFLLSDVSGPNLSYVSSCLSPPLGGPQDNYYQHMEPAEDFGVIKNQHAAASKTNGNKRTVQREASYYPQTYDCNNQSLGEKETMPKPFISLVATKVDLHGKDDPPLLSPAPNLDSPPGGKHMGANEATDGRWEKQEEKFFAFECSK</sequence>
<protein>
    <submittedName>
        <fullName evidence="2">Uncharacterized protein</fullName>
    </submittedName>
</protein>
<accession>A0A7S4DLI1</accession>
<name>A0A7S4DLI1_HETAK</name>
<feature type="region of interest" description="Disordered" evidence="1">
    <location>
        <begin position="326"/>
        <end position="359"/>
    </location>
</feature>
<proteinExistence type="predicted"/>
<evidence type="ECO:0000256" key="1">
    <source>
        <dbReference type="SAM" id="MobiDB-lite"/>
    </source>
</evidence>
<feature type="compositionally biased region" description="Basic residues" evidence="1">
    <location>
        <begin position="1"/>
        <end position="12"/>
    </location>
</feature>